<keyword evidence="10" id="KW-0539">Nucleus</keyword>
<comment type="similarity">
    <text evidence="4">Belongs to the HARBI1 family.</text>
</comment>
<dbReference type="GO" id="GO:0005737">
    <property type="term" value="C:cytoplasm"/>
    <property type="evidence" value="ECO:0007669"/>
    <property type="project" value="UniProtKB-SubCell"/>
</dbReference>
<evidence type="ECO:0000256" key="7">
    <source>
        <dbReference type="ARBA" id="ARBA00022722"/>
    </source>
</evidence>
<reference evidence="14" key="1">
    <citation type="submission" date="2025-08" db="UniProtKB">
        <authorList>
            <consortium name="Ensembl"/>
        </authorList>
    </citation>
    <scope>IDENTIFICATION</scope>
</reference>
<dbReference type="GO" id="GO:0004518">
    <property type="term" value="F:nuclease activity"/>
    <property type="evidence" value="ECO:0007669"/>
    <property type="project" value="UniProtKB-KW"/>
</dbReference>
<keyword evidence="6" id="KW-0963">Cytoplasm</keyword>
<evidence type="ECO:0000313" key="14">
    <source>
        <dbReference type="Ensembl" id="ENSPMGP00000012549.1"/>
    </source>
</evidence>
<protein>
    <recommendedName>
        <fullName evidence="5">Putative nuclease HARBI1</fullName>
    </recommendedName>
    <alternativeName>
        <fullName evidence="11">Harbinger transposase-derived nuclease</fullName>
    </alternativeName>
</protein>
<dbReference type="InterPro" id="IPR045249">
    <property type="entry name" value="HARBI1-like"/>
</dbReference>
<evidence type="ECO:0000256" key="12">
    <source>
        <dbReference type="ARBA" id="ARBA00045850"/>
    </source>
</evidence>
<dbReference type="InterPro" id="IPR026103">
    <property type="entry name" value="HARBI1_animal"/>
</dbReference>
<evidence type="ECO:0000256" key="8">
    <source>
        <dbReference type="ARBA" id="ARBA00022723"/>
    </source>
</evidence>
<organism evidence="14 15">
    <name type="scientific">Periophthalmus magnuspinnatus</name>
    <dbReference type="NCBI Taxonomy" id="409849"/>
    <lineage>
        <taxon>Eukaryota</taxon>
        <taxon>Metazoa</taxon>
        <taxon>Chordata</taxon>
        <taxon>Craniata</taxon>
        <taxon>Vertebrata</taxon>
        <taxon>Euteleostomi</taxon>
        <taxon>Actinopterygii</taxon>
        <taxon>Neopterygii</taxon>
        <taxon>Teleostei</taxon>
        <taxon>Neoteleostei</taxon>
        <taxon>Acanthomorphata</taxon>
        <taxon>Gobiaria</taxon>
        <taxon>Gobiiformes</taxon>
        <taxon>Gobioidei</taxon>
        <taxon>Gobiidae</taxon>
        <taxon>Oxudercinae</taxon>
        <taxon>Periophthalmus</taxon>
    </lineage>
</organism>
<evidence type="ECO:0000256" key="4">
    <source>
        <dbReference type="ARBA" id="ARBA00006958"/>
    </source>
</evidence>
<evidence type="ECO:0000256" key="9">
    <source>
        <dbReference type="ARBA" id="ARBA00022801"/>
    </source>
</evidence>
<name>A0A3B4A7E8_9GOBI</name>
<evidence type="ECO:0000256" key="1">
    <source>
        <dbReference type="ARBA" id="ARBA00001968"/>
    </source>
</evidence>
<dbReference type="PANTHER" id="PTHR22930:SF275">
    <property type="entry name" value="NUCLEASE HARBI1-RELATED"/>
    <property type="match status" value="1"/>
</dbReference>
<reference evidence="14" key="2">
    <citation type="submission" date="2025-09" db="UniProtKB">
        <authorList>
            <consortium name="Ensembl"/>
        </authorList>
    </citation>
    <scope>IDENTIFICATION</scope>
</reference>
<dbReference type="PRINTS" id="PR02086">
    <property type="entry name" value="PUTNUCHARBI1"/>
</dbReference>
<dbReference type="STRING" id="409849.ENSPMGP00000012549"/>
<accession>A0A3B4A7E8</accession>
<keyword evidence="9" id="KW-0378">Hydrolase</keyword>
<keyword evidence="15" id="KW-1185">Reference proteome</keyword>
<evidence type="ECO:0000259" key="13">
    <source>
        <dbReference type="Pfam" id="PF13359"/>
    </source>
</evidence>
<evidence type="ECO:0000313" key="15">
    <source>
        <dbReference type="Proteomes" id="UP000261520"/>
    </source>
</evidence>
<comment type="function">
    <text evidence="12">Transposase-derived protein that may have nuclease activity. Does not have transposase activity.</text>
</comment>
<dbReference type="Ensembl" id="ENSPMGT00000013392.1">
    <property type="protein sequence ID" value="ENSPMGP00000012549.1"/>
    <property type="gene ID" value="ENSPMGG00000010355.1"/>
</dbReference>
<dbReference type="AlphaFoldDB" id="A0A3B4A7E8"/>
<dbReference type="Pfam" id="PF13359">
    <property type="entry name" value="DDE_Tnp_4"/>
    <property type="match status" value="1"/>
</dbReference>
<dbReference type="GO" id="GO:0005634">
    <property type="term" value="C:nucleus"/>
    <property type="evidence" value="ECO:0007669"/>
    <property type="project" value="UniProtKB-SubCell"/>
</dbReference>
<feature type="domain" description="DDE Tnp4" evidence="13">
    <location>
        <begin position="151"/>
        <end position="303"/>
    </location>
</feature>
<dbReference type="PANTHER" id="PTHR22930">
    <property type="match status" value="1"/>
</dbReference>
<evidence type="ECO:0000256" key="5">
    <source>
        <dbReference type="ARBA" id="ARBA00015519"/>
    </source>
</evidence>
<keyword evidence="7" id="KW-0540">Nuclease</keyword>
<evidence type="ECO:0000256" key="10">
    <source>
        <dbReference type="ARBA" id="ARBA00023242"/>
    </source>
</evidence>
<dbReference type="GO" id="GO:0046872">
    <property type="term" value="F:metal ion binding"/>
    <property type="evidence" value="ECO:0007669"/>
    <property type="project" value="UniProtKB-KW"/>
</dbReference>
<evidence type="ECO:0000256" key="2">
    <source>
        <dbReference type="ARBA" id="ARBA00004123"/>
    </source>
</evidence>
<evidence type="ECO:0000256" key="3">
    <source>
        <dbReference type="ARBA" id="ARBA00004496"/>
    </source>
</evidence>
<evidence type="ECO:0000256" key="11">
    <source>
        <dbReference type="ARBA" id="ARBA00030126"/>
    </source>
</evidence>
<sequence>MIQMEYILGMRITAVKRRKERVHKNRSTYLSLTEEECLQSLHLSREVVNEVCHLLAEDLSSKIPSFPYSVPVAVRVISALHFFATGSVQNPLGSTGGISQTTVSGAITAVSKALVQRAANFIVFPDTHESQADVKKQFKEKFGVPDVLGVVDCAHVVLRAPVGNAPPYVNNEGTHSISVQIMCDASCKITQVSADFPATTPDSSILEKSVIPSIFEKEPAPDGCLLGDTAYPLKPWLITPFISPKTKPELLFNIFHLDTFSAMDRTVGMLKKRFRCLDKPPRSLQYSPEKVGMFFVASCVLHNMALRELFGDSVSATENIPRTENADEDGRVLKSETLLQTNVPVCVLLAADKGLNAVNNVSGINLE</sequence>
<keyword evidence="8" id="KW-0479">Metal-binding</keyword>
<dbReference type="Proteomes" id="UP000261520">
    <property type="component" value="Unplaced"/>
</dbReference>
<evidence type="ECO:0000256" key="6">
    <source>
        <dbReference type="ARBA" id="ARBA00022490"/>
    </source>
</evidence>
<comment type="cofactor">
    <cofactor evidence="1">
        <name>a divalent metal cation</name>
        <dbReference type="ChEBI" id="CHEBI:60240"/>
    </cofactor>
</comment>
<proteinExistence type="inferred from homology"/>
<comment type="subcellular location">
    <subcellularLocation>
        <location evidence="3">Cytoplasm</location>
    </subcellularLocation>
    <subcellularLocation>
        <location evidence="2">Nucleus</location>
    </subcellularLocation>
</comment>
<dbReference type="GO" id="GO:0016787">
    <property type="term" value="F:hydrolase activity"/>
    <property type="evidence" value="ECO:0007669"/>
    <property type="project" value="UniProtKB-KW"/>
</dbReference>
<dbReference type="InterPro" id="IPR027806">
    <property type="entry name" value="HARBI1_dom"/>
</dbReference>